<keyword evidence="6 11" id="KW-0798">TonB box</keyword>
<dbReference type="EMBL" id="MKGI01000043">
    <property type="protein sequence ID" value="OEL11327.1"/>
    <property type="molecule type" value="Genomic_DNA"/>
</dbReference>
<evidence type="ECO:0000256" key="11">
    <source>
        <dbReference type="RuleBase" id="RU003357"/>
    </source>
</evidence>
<dbReference type="Gene3D" id="2.40.170.20">
    <property type="entry name" value="TonB-dependent receptor, beta-barrel domain"/>
    <property type="match status" value="1"/>
</dbReference>
<dbReference type="AlphaFoldDB" id="A0A1E5UEU9"/>
<keyword evidence="2 10" id="KW-0813">Transport</keyword>
<evidence type="ECO:0000256" key="6">
    <source>
        <dbReference type="ARBA" id="ARBA00023077"/>
    </source>
</evidence>
<feature type="domain" description="TonB-dependent receptor-like beta-barrel" evidence="12">
    <location>
        <begin position="216"/>
        <end position="612"/>
    </location>
</feature>
<dbReference type="GO" id="GO:0044718">
    <property type="term" value="P:siderophore transmembrane transport"/>
    <property type="evidence" value="ECO:0007669"/>
    <property type="project" value="TreeGrafter"/>
</dbReference>
<evidence type="ECO:0000256" key="8">
    <source>
        <dbReference type="ARBA" id="ARBA00023170"/>
    </source>
</evidence>
<dbReference type="Pfam" id="PF00593">
    <property type="entry name" value="TonB_dep_Rec_b-barrel"/>
    <property type="match status" value="1"/>
</dbReference>
<evidence type="ECO:0000313" key="14">
    <source>
        <dbReference type="EMBL" id="OEL11327.1"/>
    </source>
</evidence>
<dbReference type="Gene3D" id="2.170.130.10">
    <property type="entry name" value="TonB-dependent receptor, plug domain"/>
    <property type="match status" value="1"/>
</dbReference>
<evidence type="ECO:0000256" key="3">
    <source>
        <dbReference type="ARBA" id="ARBA00022452"/>
    </source>
</evidence>
<dbReference type="PROSITE" id="PS52016">
    <property type="entry name" value="TONB_DEPENDENT_REC_3"/>
    <property type="match status" value="1"/>
</dbReference>
<evidence type="ECO:0000256" key="9">
    <source>
        <dbReference type="ARBA" id="ARBA00023237"/>
    </source>
</evidence>
<organism evidence="14 15">
    <name type="scientific">Cloacibacterium normanense</name>
    <dbReference type="NCBI Taxonomy" id="237258"/>
    <lineage>
        <taxon>Bacteria</taxon>
        <taxon>Pseudomonadati</taxon>
        <taxon>Bacteroidota</taxon>
        <taxon>Flavobacteriia</taxon>
        <taxon>Flavobacteriales</taxon>
        <taxon>Weeksellaceae</taxon>
    </lineage>
</organism>
<dbReference type="InterPro" id="IPR039426">
    <property type="entry name" value="TonB-dep_rcpt-like"/>
</dbReference>
<comment type="similarity">
    <text evidence="10 11">Belongs to the TonB-dependent receptor family.</text>
</comment>
<dbReference type="InterPro" id="IPR012910">
    <property type="entry name" value="Plug_dom"/>
</dbReference>
<comment type="subcellular location">
    <subcellularLocation>
        <location evidence="1 10">Cell outer membrane</location>
        <topology evidence="1 10">Multi-pass membrane protein</topology>
    </subcellularLocation>
</comment>
<keyword evidence="4 10" id="KW-0812">Transmembrane</keyword>
<sequence length="638" mass="71395">MKKNLIFAGILFVTGISQLSAQEKEEKLIPEVTIATKAKQQLHKTGKNVQLLTSKDLEKFKGQNAAEILNQVSGYQITGNFNNGPEPKSLKIRGGKLANVLILVDGIPLKDVTGNDYTATDLRLFASENIESIEILNGASSVLYGSNATVSVINIKTKKSSQQALEGRIGARIGSFGTFGQNISAQGKINHWNYQFSGSNEKSDGISAALGENFDKDGFEKQNANATVGYSTQNFNVTVNAGYQHHYYDFDNGAFEDGKYKGNDTQKFSGLNAQYSYDKGNITFNSRISANERIVRNLNNNTYQDQYSYQGQNIFAELYNQTQFSEHINLVAGIQYETQNLGSKSLPWGGTSMQNVLTLGETEISNFDVFANANLAYQIFHLDLGARLNNHSKYDNHFVYSVNPFILTDLDDNFLKIGYSYATAFIAPTLYQSYGSLPYVLPNFDLKPETNASHELDFSFGKKDRTFVLNASVFSRKEKDVFVYNIVDFNTYAGKFLNVDSNKVKGVELGVQYHFNEKVNVGGNFSFAEKDNPATRLRSPKQRANAFLEILPIKNNRINISYQFTSKRNDAYYDSSNFSTKNVELEAFHLFNLNINQKITKSLDTYLNVGNVLNTSYTDVIGFTTKPRNITLGVEYKF</sequence>
<dbReference type="RefSeq" id="WP_069798330.1">
    <property type="nucleotide sequence ID" value="NZ_CP034157.1"/>
</dbReference>
<evidence type="ECO:0000259" key="13">
    <source>
        <dbReference type="Pfam" id="PF07715"/>
    </source>
</evidence>
<dbReference type="SUPFAM" id="SSF56935">
    <property type="entry name" value="Porins"/>
    <property type="match status" value="1"/>
</dbReference>
<accession>A0A1E5UEU9</accession>
<dbReference type="Pfam" id="PF07715">
    <property type="entry name" value="Plug"/>
    <property type="match status" value="1"/>
</dbReference>
<comment type="caution">
    <text evidence="14">The sequence shown here is derived from an EMBL/GenBank/DDBJ whole genome shotgun (WGS) entry which is preliminary data.</text>
</comment>
<dbReference type="GO" id="GO:0015344">
    <property type="term" value="F:siderophore uptake transmembrane transporter activity"/>
    <property type="evidence" value="ECO:0007669"/>
    <property type="project" value="TreeGrafter"/>
</dbReference>
<evidence type="ECO:0000313" key="15">
    <source>
        <dbReference type="Proteomes" id="UP000095601"/>
    </source>
</evidence>
<feature type="domain" description="TonB-dependent receptor plug" evidence="13">
    <location>
        <begin position="44"/>
        <end position="149"/>
    </location>
</feature>
<evidence type="ECO:0000259" key="12">
    <source>
        <dbReference type="Pfam" id="PF00593"/>
    </source>
</evidence>
<dbReference type="PANTHER" id="PTHR30069:SF29">
    <property type="entry name" value="HEMOGLOBIN AND HEMOGLOBIN-HAPTOGLOBIN-BINDING PROTEIN 1-RELATED"/>
    <property type="match status" value="1"/>
</dbReference>
<dbReference type="PANTHER" id="PTHR30069">
    <property type="entry name" value="TONB-DEPENDENT OUTER MEMBRANE RECEPTOR"/>
    <property type="match status" value="1"/>
</dbReference>
<gene>
    <name evidence="14" type="ORF">BHF72_2197</name>
</gene>
<dbReference type="STRING" id="237258.SAMN04489756_10187"/>
<keyword evidence="9 10" id="KW-0998">Cell outer membrane</keyword>
<keyword evidence="5" id="KW-0732">Signal</keyword>
<keyword evidence="8" id="KW-0675">Receptor</keyword>
<dbReference type="InterPro" id="IPR037066">
    <property type="entry name" value="Plug_dom_sf"/>
</dbReference>
<keyword evidence="15" id="KW-1185">Reference proteome</keyword>
<protein>
    <submittedName>
        <fullName evidence="14">Outer membrane insertion C-terminal signal domain protein</fullName>
    </submittedName>
</protein>
<dbReference type="InterPro" id="IPR000531">
    <property type="entry name" value="Beta-barrel_TonB"/>
</dbReference>
<name>A0A1E5UEU9_9FLAO</name>
<dbReference type="InterPro" id="IPR036942">
    <property type="entry name" value="Beta-barrel_TonB_sf"/>
</dbReference>
<proteinExistence type="inferred from homology"/>
<evidence type="ECO:0000256" key="7">
    <source>
        <dbReference type="ARBA" id="ARBA00023136"/>
    </source>
</evidence>
<evidence type="ECO:0000256" key="5">
    <source>
        <dbReference type="ARBA" id="ARBA00022729"/>
    </source>
</evidence>
<dbReference type="CDD" id="cd01347">
    <property type="entry name" value="ligand_gated_channel"/>
    <property type="match status" value="1"/>
</dbReference>
<evidence type="ECO:0000256" key="4">
    <source>
        <dbReference type="ARBA" id="ARBA00022692"/>
    </source>
</evidence>
<dbReference type="Proteomes" id="UP000095601">
    <property type="component" value="Unassembled WGS sequence"/>
</dbReference>
<dbReference type="GO" id="GO:0009279">
    <property type="term" value="C:cell outer membrane"/>
    <property type="evidence" value="ECO:0007669"/>
    <property type="project" value="UniProtKB-SubCell"/>
</dbReference>
<keyword evidence="7 10" id="KW-0472">Membrane</keyword>
<evidence type="ECO:0000256" key="10">
    <source>
        <dbReference type="PROSITE-ProRule" id="PRU01360"/>
    </source>
</evidence>
<dbReference type="PATRIC" id="fig|237258.4.peg.2359"/>
<dbReference type="KEGG" id="cnr:EB819_04260"/>
<keyword evidence="3 10" id="KW-1134">Transmembrane beta strand</keyword>
<dbReference type="OrthoDB" id="9758472at2"/>
<evidence type="ECO:0000256" key="2">
    <source>
        <dbReference type="ARBA" id="ARBA00022448"/>
    </source>
</evidence>
<evidence type="ECO:0000256" key="1">
    <source>
        <dbReference type="ARBA" id="ARBA00004571"/>
    </source>
</evidence>
<reference evidence="14 15" key="1">
    <citation type="submission" date="2016-09" db="EMBL/GenBank/DDBJ databases">
        <authorList>
            <person name="Capua I."/>
            <person name="De Benedictis P."/>
            <person name="Joannis T."/>
            <person name="Lombin L.H."/>
            <person name="Cattoli G."/>
        </authorList>
    </citation>
    <scope>NUCLEOTIDE SEQUENCE [LARGE SCALE GENOMIC DNA]</scope>
    <source>
        <strain evidence="14 15">NRS-1</strain>
    </source>
</reference>